<comment type="caution">
    <text evidence="1">The sequence shown here is derived from an EMBL/GenBank/DDBJ whole genome shotgun (WGS) entry which is preliminary data.</text>
</comment>
<evidence type="ECO:0000313" key="1">
    <source>
        <dbReference type="EMBL" id="MBA4603670.1"/>
    </source>
</evidence>
<dbReference type="EMBL" id="JACEOL010000065">
    <property type="protein sequence ID" value="MBA4603670.1"/>
    <property type="molecule type" value="Genomic_DNA"/>
</dbReference>
<protein>
    <submittedName>
        <fullName evidence="1">Uncharacterized protein</fullName>
    </submittedName>
</protein>
<organism evidence="1 2">
    <name type="scientific">Thermoactinomyces mirandus</name>
    <dbReference type="NCBI Taxonomy" id="2756294"/>
    <lineage>
        <taxon>Bacteria</taxon>
        <taxon>Bacillati</taxon>
        <taxon>Bacillota</taxon>
        <taxon>Bacilli</taxon>
        <taxon>Bacillales</taxon>
        <taxon>Thermoactinomycetaceae</taxon>
        <taxon>Thermoactinomyces</taxon>
    </lineage>
</organism>
<proteinExistence type="predicted"/>
<accession>A0A7W1XVC5</accession>
<reference evidence="1 2" key="1">
    <citation type="submission" date="2020-07" db="EMBL/GenBank/DDBJ databases">
        <title>Thermoactinomyces phylogeny.</title>
        <authorList>
            <person name="Dunlap C."/>
        </authorList>
    </citation>
    <scope>NUCLEOTIDE SEQUENCE [LARGE SCALE GENOMIC DNA]</scope>
    <source>
        <strain evidence="1 2">AMNI-1</strain>
    </source>
</reference>
<dbReference type="Proteomes" id="UP000538292">
    <property type="component" value="Unassembled WGS sequence"/>
</dbReference>
<evidence type="ECO:0000313" key="2">
    <source>
        <dbReference type="Proteomes" id="UP000538292"/>
    </source>
</evidence>
<name>A0A7W1XVC5_9BACL</name>
<sequence length="258" mass="30468">MEKEIIIAKKLLEYDLDGNYLGLYGVRDLDEEDLNQDWIEQVNQLTFHPNPWIRFESTFTLLCWYQPEGLKACLRLLEEDILSHYDSGYHHRLWGQDCGYEELAFVSFGVIESKLENEVLKRFLSPGIYGRYHFIEGMFIAKFVPENGFCSKDRIIRFKGNLQEAMEASFSSSELHYPELQASYCLEPLVAMRIDEPVKLLERFFYLPEKKPDARYQAIRAAKHLADGKEVLRHWLSKTEDELLTRWIQNTLRDLTKK</sequence>
<gene>
    <name evidence="1" type="ORF">H2C83_15490</name>
</gene>
<dbReference type="AlphaFoldDB" id="A0A7W1XVC5"/>
<keyword evidence="2" id="KW-1185">Reference proteome</keyword>
<dbReference type="RefSeq" id="WP_181742144.1">
    <property type="nucleotide sequence ID" value="NZ_JACEOL010000065.1"/>
</dbReference>